<feature type="domain" description="Phospholipid/glycerol acyltransferase" evidence="1">
    <location>
        <begin position="45"/>
        <end position="170"/>
    </location>
</feature>
<organism evidence="2 3">
    <name type="scientific">Mucilaginibacter ginsenosidivorax</name>
    <dbReference type="NCBI Taxonomy" id="862126"/>
    <lineage>
        <taxon>Bacteria</taxon>
        <taxon>Pseudomonadati</taxon>
        <taxon>Bacteroidota</taxon>
        <taxon>Sphingobacteriia</taxon>
        <taxon>Sphingobacteriales</taxon>
        <taxon>Sphingobacteriaceae</taxon>
        <taxon>Mucilaginibacter</taxon>
    </lineage>
</organism>
<evidence type="ECO:0000313" key="3">
    <source>
        <dbReference type="Proteomes" id="UP000321362"/>
    </source>
</evidence>
<reference evidence="2 3" key="1">
    <citation type="journal article" date="2013" name="J. Microbiol.">
        <title>Mucilaginibacter ginsenosidivorax sp. nov., with ginsenoside converting activity isolated from sediment.</title>
        <authorList>
            <person name="Kim J.K."/>
            <person name="Choi T.E."/>
            <person name="Liu Q.M."/>
            <person name="Park H.Y."/>
            <person name="Yi T.H."/>
            <person name="Yoon M.H."/>
            <person name="Kim S.C."/>
            <person name="Im W.T."/>
        </authorList>
    </citation>
    <scope>NUCLEOTIDE SEQUENCE [LARGE SCALE GENOMIC DNA]</scope>
    <source>
        <strain evidence="2 3">KHI28</strain>
    </source>
</reference>
<keyword evidence="3" id="KW-1185">Reference proteome</keyword>
<evidence type="ECO:0000313" key="2">
    <source>
        <dbReference type="EMBL" id="QEC76484.1"/>
    </source>
</evidence>
<dbReference type="Proteomes" id="UP000321362">
    <property type="component" value="Chromosome"/>
</dbReference>
<dbReference type="KEGG" id="mgk:FSB76_11205"/>
<name>A0A5B8VYI9_9SPHI</name>
<dbReference type="SMART" id="SM00563">
    <property type="entry name" value="PlsC"/>
    <property type="match status" value="1"/>
</dbReference>
<dbReference type="EMBL" id="CP042437">
    <property type="protein sequence ID" value="QEC76484.1"/>
    <property type="molecule type" value="Genomic_DNA"/>
</dbReference>
<evidence type="ECO:0000259" key="1">
    <source>
        <dbReference type="SMART" id="SM00563"/>
    </source>
</evidence>
<protein>
    <recommendedName>
        <fullName evidence="1">Phospholipid/glycerol acyltransferase domain-containing protein</fullName>
    </recommendedName>
</protein>
<dbReference type="InterPro" id="IPR002123">
    <property type="entry name" value="Plipid/glycerol_acylTrfase"/>
</dbReference>
<gene>
    <name evidence="2" type="ORF">FSB76_11205</name>
</gene>
<sequence length="209" mass="24567">MTNVIRNKKNIFINRIIHYYVKWIVARQFHEVLFNDVGLDKSKSVLLVANHFSFWDGLILYCVTEKLLKKQYHVMVEEKTVHMLQYLKFAGAFSVTKKSRDIINSLDYAARLLDDPQNLVLIFPQGKLFSNYVEDVRFDKGVLRIMQKAQGKYQLLFASTFIQYFKHKKSTATVYLKTDNNNYTNIAGLKEAYQQHYSSSKLLQTQFDI</sequence>
<dbReference type="SUPFAM" id="SSF69593">
    <property type="entry name" value="Glycerol-3-phosphate (1)-acyltransferase"/>
    <property type="match status" value="1"/>
</dbReference>
<dbReference type="AlphaFoldDB" id="A0A5B8VYI9"/>
<dbReference type="Pfam" id="PF01553">
    <property type="entry name" value="Acyltransferase"/>
    <property type="match status" value="1"/>
</dbReference>
<dbReference type="GO" id="GO:0016746">
    <property type="term" value="F:acyltransferase activity"/>
    <property type="evidence" value="ECO:0007669"/>
    <property type="project" value="InterPro"/>
</dbReference>
<accession>A0A5B8VYI9</accession>
<proteinExistence type="predicted"/>